<keyword evidence="2" id="KW-0413">Isomerase</keyword>
<dbReference type="Proteomes" id="UP000243605">
    <property type="component" value="Unassembled WGS sequence"/>
</dbReference>
<accession>A0A662Z4T3</accession>
<gene>
    <name evidence="2" type="ORF">SAMN05192557_0526</name>
</gene>
<dbReference type="GO" id="GO:0016853">
    <property type="term" value="F:isomerase activity"/>
    <property type="evidence" value="ECO:0007669"/>
    <property type="project" value="UniProtKB-KW"/>
</dbReference>
<dbReference type="Pfam" id="PF01323">
    <property type="entry name" value="DSBA"/>
    <property type="match status" value="1"/>
</dbReference>
<reference evidence="2 3" key="1">
    <citation type="submission" date="2016-10" db="EMBL/GenBank/DDBJ databases">
        <authorList>
            <person name="Varghese N."/>
            <person name="Submissions S."/>
        </authorList>
    </citation>
    <scope>NUCLEOTIDE SEQUENCE [LARGE SCALE GENOMIC DNA]</scope>
    <source>
        <strain evidence="2 3">IBRC-M10081</strain>
    </source>
</reference>
<protein>
    <submittedName>
        <fullName evidence="2">Predicted dithiol-disulfide isomerase, DsbA family</fullName>
    </submittedName>
</protein>
<keyword evidence="3" id="KW-1185">Reference proteome</keyword>
<sequence length="211" mass="23823">MKVEIWSDINCPFCYIGKRKFENAVKEFDGEVEVEFKSFQLDPTLPKDTVEKTVDVLAKKYNMTIDRAREMNQQVADTAAEVGLAFNAEKVYTLNTLDAHRVTHLAKEHGKMQEVVENMFESHFVKGELVNDREILVKNAVDAGIEQAEVEALLDSDKYEDIVVANQEEAGQLGVQGVPFFIFDRKYAVSGAQPTEVFADVLKKVKEEANN</sequence>
<dbReference type="RefSeq" id="WP_091473617.1">
    <property type="nucleotide sequence ID" value="NZ_FOIT01000001.1"/>
</dbReference>
<dbReference type="GO" id="GO:0016491">
    <property type="term" value="F:oxidoreductase activity"/>
    <property type="evidence" value="ECO:0007669"/>
    <property type="project" value="InterPro"/>
</dbReference>
<organism evidence="2 3">
    <name type="scientific">Aliicoccus persicus</name>
    <dbReference type="NCBI Taxonomy" id="930138"/>
    <lineage>
        <taxon>Bacteria</taxon>
        <taxon>Bacillati</taxon>
        <taxon>Bacillota</taxon>
        <taxon>Bacilli</taxon>
        <taxon>Bacillales</taxon>
        <taxon>Staphylococcaceae</taxon>
        <taxon>Aliicoccus</taxon>
    </lineage>
</organism>
<evidence type="ECO:0000313" key="2">
    <source>
        <dbReference type="EMBL" id="SEV85738.1"/>
    </source>
</evidence>
<feature type="domain" description="DSBA-like thioredoxin" evidence="1">
    <location>
        <begin position="3"/>
        <end position="202"/>
    </location>
</feature>
<dbReference type="OrthoDB" id="9799122at2"/>
<dbReference type="InterPro" id="IPR036249">
    <property type="entry name" value="Thioredoxin-like_sf"/>
</dbReference>
<dbReference type="PANTHER" id="PTHR13887:SF41">
    <property type="entry name" value="THIOREDOXIN SUPERFAMILY PROTEIN"/>
    <property type="match status" value="1"/>
</dbReference>
<evidence type="ECO:0000313" key="3">
    <source>
        <dbReference type="Proteomes" id="UP000243605"/>
    </source>
</evidence>
<dbReference type="Gene3D" id="3.40.30.10">
    <property type="entry name" value="Glutaredoxin"/>
    <property type="match status" value="1"/>
</dbReference>
<evidence type="ECO:0000259" key="1">
    <source>
        <dbReference type="Pfam" id="PF01323"/>
    </source>
</evidence>
<dbReference type="PANTHER" id="PTHR13887">
    <property type="entry name" value="GLUTATHIONE S-TRANSFERASE KAPPA"/>
    <property type="match status" value="1"/>
</dbReference>
<dbReference type="InterPro" id="IPR001853">
    <property type="entry name" value="DSBA-like_thioredoxin_dom"/>
</dbReference>
<proteinExistence type="predicted"/>
<dbReference type="CDD" id="cd03024">
    <property type="entry name" value="DsbA_FrnE"/>
    <property type="match status" value="1"/>
</dbReference>
<dbReference type="EMBL" id="FOIT01000001">
    <property type="protein sequence ID" value="SEV85738.1"/>
    <property type="molecule type" value="Genomic_DNA"/>
</dbReference>
<dbReference type="SUPFAM" id="SSF52833">
    <property type="entry name" value="Thioredoxin-like"/>
    <property type="match status" value="1"/>
</dbReference>
<name>A0A662Z4T3_9STAP</name>
<dbReference type="AlphaFoldDB" id="A0A662Z4T3"/>